<dbReference type="EMBL" id="CM000853">
    <property type="protein sequence ID" value="KRG92389.1"/>
    <property type="molecule type" value="Genomic_DNA"/>
</dbReference>
<dbReference type="InParanoid" id="A0A0R0EFB5"/>
<accession>A0A0R0EFB5</accession>
<sequence length="66" mass="7792">MTLAQAFYQTGSRQIRKLDKSQELPEPGQQKLSTTTQRDIGRFNHRYKLEYDCKLEPTKGMNYTNH</sequence>
<feature type="region of interest" description="Disordered" evidence="1">
    <location>
        <begin position="12"/>
        <end position="37"/>
    </location>
</feature>
<reference evidence="2" key="3">
    <citation type="submission" date="2018-07" db="EMBL/GenBank/DDBJ databases">
        <title>WGS assembly of Glycine max.</title>
        <authorList>
            <person name="Schmutz J."/>
            <person name="Cannon S."/>
            <person name="Schlueter J."/>
            <person name="Ma J."/>
            <person name="Mitros T."/>
            <person name="Nelson W."/>
            <person name="Hyten D."/>
            <person name="Song Q."/>
            <person name="Thelen J."/>
            <person name="Cheng J."/>
            <person name="Xu D."/>
            <person name="Hellsten U."/>
            <person name="May G."/>
            <person name="Yu Y."/>
            <person name="Sakurai T."/>
            <person name="Umezawa T."/>
            <person name="Bhattacharyya M."/>
            <person name="Sandhu D."/>
            <person name="Valliyodan B."/>
            <person name="Lindquist E."/>
            <person name="Peto M."/>
            <person name="Grant D."/>
            <person name="Shu S."/>
            <person name="Goodstein D."/>
            <person name="Barry K."/>
            <person name="Futrell-Griggs M."/>
            <person name="Abernathy B."/>
            <person name="Du J."/>
            <person name="Tian Z."/>
            <person name="Zhu L."/>
            <person name="Gill N."/>
            <person name="Joshi T."/>
            <person name="Libault M."/>
            <person name="Sethuraman A."/>
            <person name="Zhang X."/>
            <person name="Shinozaki K."/>
            <person name="Nguyen H."/>
            <person name="Wing R."/>
            <person name="Cregan P."/>
            <person name="Specht J."/>
            <person name="Grimwood J."/>
            <person name="Rokhsar D."/>
            <person name="Stacey G."/>
            <person name="Shoemaker R."/>
            <person name="Jackson S."/>
        </authorList>
    </citation>
    <scope>NUCLEOTIDE SEQUENCE</scope>
    <source>
        <tissue evidence="2">Callus</tissue>
    </source>
</reference>
<keyword evidence="4" id="KW-1185">Reference proteome</keyword>
<dbReference type="Proteomes" id="UP000008827">
    <property type="component" value="Chromosome 20"/>
</dbReference>
<organism evidence="2">
    <name type="scientific">Glycine max</name>
    <name type="common">Soybean</name>
    <name type="synonym">Glycine hispida</name>
    <dbReference type="NCBI Taxonomy" id="3847"/>
    <lineage>
        <taxon>Eukaryota</taxon>
        <taxon>Viridiplantae</taxon>
        <taxon>Streptophyta</taxon>
        <taxon>Embryophyta</taxon>
        <taxon>Tracheophyta</taxon>
        <taxon>Spermatophyta</taxon>
        <taxon>Magnoliopsida</taxon>
        <taxon>eudicotyledons</taxon>
        <taxon>Gunneridae</taxon>
        <taxon>Pentapetalae</taxon>
        <taxon>rosids</taxon>
        <taxon>fabids</taxon>
        <taxon>Fabales</taxon>
        <taxon>Fabaceae</taxon>
        <taxon>Papilionoideae</taxon>
        <taxon>50 kb inversion clade</taxon>
        <taxon>NPAAA clade</taxon>
        <taxon>indigoferoid/millettioid clade</taxon>
        <taxon>Phaseoleae</taxon>
        <taxon>Glycine</taxon>
        <taxon>Glycine subgen. Soja</taxon>
    </lineage>
</organism>
<evidence type="ECO:0000313" key="3">
    <source>
        <dbReference type="EnsemblPlants" id="KRG92389"/>
    </source>
</evidence>
<evidence type="ECO:0000313" key="4">
    <source>
        <dbReference type="Proteomes" id="UP000008827"/>
    </source>
</evidence>
<gene>
    <name evidence="2" type="ORF">GLYMA_20G208200</name>
</gene>
<dbReference type="Gramene" id="KRG92389">
    <property type="protein sequence ID" value="KRG92389"/>
    <property type="gene ID" value="GLYMA_20G208200"/>
</dbReference>
<evidence type="ECO:0000313" key="2">
    <source>
        <dbReference type="EMBL" id="KRG92389.1"/>
    </source>
</evidence>
<dbReference type="EnsemblPlants" id="KRG92389">
    <property type="protein sequence ID" value="KRG92389"/>
    <property type="gene ID" value="GLYMA_20G208200"/>
</dbReference>
<evidence type="ECO:0000256" key="1">
    <source>
        <dbReference type="SAM" id="MobiDB-lite"/>
    </source>
</evidence>
<protein>
    <submittedName>
        <fullName evidence="2 3">Uncharacterized protein</fullName>
    </submittedName>
</protein>
<name>A0A0R0EFB5_SOYBN</name>
<dbReference type="AlphaFoldDB" id="A0A0R0EFB5"/>
<proteinExistence type="predicted"/>
<reference evidence="2 3" key="1">
    <citation type="journal article" date="2010" name="Nature">
        <title>Genome sequence of the palaeopolyploid soybean.</title>
        <authorList>
            <person name="Schmutz J."/>
            <person name="Cannon S.B."/>
            <person name="Schlueter J."/>
            <person name="Ma J."/>
            <person name="Mitros T."/>
            <person name="Nelson W."/>
            <person name="Hyten D.L."/>
            <person name="Song Q."/>
            <person name="Thelen J.J."/>
            <person name="Cheng J."/>
            <person name="Xu D."/>
            <person name="Hellsten U."/>
            <person name="May G.D."/>
            <person name="Yu Y."/>
            <person name="Sakurai T."/>
            <person name="Umezawa T."/>
            <person name="Bhattacharyya M.K."/>
            <person name="Sandhu D."/>
            <person name="Valliyodan B."/>
            <person name="Lindquist E."/>
            <person name="Peto M."/>
            <person name="Grant D."/>
            <person name="Shu S."/>
            <person name="Goodstein D."/>
            <person name="Barry K."/>
            <person name="Futrell-Griggs M."/>
            <person name="Abernathy B."/>
            <person name="Du J."/>
            <person name="Tian Z."/>
            <person name="Zhu L."/>
            <person name="Gill N."/>
            <person name="Joshi T."/>
            <person name="Libault M."/>
            <person name="Sethuraman A."/>
            <person name="Zhang X.-C."/>
            <person name="Shinozaki K."/>
            <person name="Nguyen H.T."/>
            <person name="Wing R.A."/>
            <person name="Cregan P."/>
            <person name="Specht J."/>
            <person name="Grimwood J."/>
            <person name="Rokhsar D."/>
            <person name="Stacey G."/>
            <person name="Shoemaker R.C."/>
            <person name="Jackson S.A."/>
        </authorList>
    </citation>
    <scope>NUCLEOTIDE SEQUENCE</scope>
    <source>
        <strain evidence="3">cv. Williams 82</strain>
        <tissue evidence="2">Callus</tissue>
    </source>
</reference>
<reference evidence="3" key="2">
    <citation type="submission" date="2018-02" db="UniProtKB">
        <authorList>
            <consortium name="EnsemblPlants"/>
        </authorList>
    </citation>
    <scope>IDENTIFICATION</scope>
    <source>
        <strain evidence="3">Williams 82</strain>
    </source>
</reference>